<evidence type="ECO:0000313" key="12">
    <source>
        <dbReference type="Proteomes" id="UP000825729"/>
    </source>
</evidence>
<evidence type="ECO:0000256" key="4">
    <source>
        <dbReference type="ARBA" id="ARBA00022833"/>
    </source>
</evidence>
<dbReference type="Proteomes" id="UP000825729">
    <property type="component" value="Unassembled WGS sequence"/>
</dbReference>
<keyword evidence="4" id="KW-0862">Zinc</keyword>
<accession>A0AAV7DXY1</accession>
<feature type="domain" description="C2H2-type" evidence="10">
    <location>
        <begin position="54"/>
        <end position="81"/>
    </location>
</feature>
<keyword evidence="3 8" id="KW-0863">Zinc-finger</keyword>
<evidence type="ECO:0000256" key="1">
    <source>
        <dbReference type="ARBA" id="ARBA00004123"/>
    </source>
</evidence>
<dbReference type="PROSITE" id="PS00028">
    <property type="entry name" value="ZINC_FINGER_C2H2_1"/>
    <property type="match status" value="1"/>
</dbReference>
<feature type="compositionally biased region" description="Polar residues" evidence="9">
    <location>
        <begin position="112"/>
        <end position="122"/>
    </location>
</feature>
<comment type="caution">
    <text evidence="11">The sequence shown here is derived from an EMBL/GenBank/DDBJ whole genome shotgun (WGS) entry which is preliminary data.</text>
</comment>
<reference evidence="11 12" key="1">
    <citation type="submission" date="2021-07" db="EMBL/GenBank/DDBJ databases">
        <title>The Aristolochia fimbriata genome: insights into angiosperm evolution, floral development and chemical biosynthesis.</title>
        <authorList>
            <person name="Jiao Y."/>
        </authorList>
    </citation>
    <scope>NUCLEOTIDE SEQUENCE [LARGE SCALE GENOMIC DNA]</scope>
    <source>
        <strain evidence="11">IBCAS-2021</strain>
        <tissue evidence="11">Leaf</tissue>
    </source>
</reference>
<dbReference type="SUPFAM" id="SSF57667">
    <property type="entry name" value="beta-beta-alpha zinc fingers"/>
    <property type="match status" value="1"/>
</dbReference>
<organism evidence="11 12">
    <name type="scientific">Aristolochia fimbriata</name>
    <name type="common">White veined hardy Dutchman's pipe vine</name>
    <dbReference type="NCBI Taxonomy" id="158543"/>
    <lineage>
        <taxon>Eukaryota</taxon>
        <taxon>Viridiplantae</taxon>
        <taxon>Streptophyta</taxon>
        <taxon>Embryophyta</taxon>
        <taxon>Tracheophyta</taxon>
        <taxon>Spermatophyta</taxon>
        <taxon>Magnoliopsida</taxon>
        <taxon>Magnoliidae</taxon>
        <taxon>Piperales</taxon>
        <taxon>Aristolochiaceae</taxon>
        <taxon>Aristolochia</taxon>
    </lineage>
</organism>
<dbReference type="GO" id="GO:0005634">
    <property type="term" value="C:nucleus"/>
    <property type="evidence" value="ECO:0007669"/>
    <property type="project" value="UniProtKB-SubCell"/>
</dbReference>
<protein>
    <recommendedName>
        <fullName evidence="10">C2H2-type domain-containing protein</fullName>
    </recommendedName>
</protein>
<evidence type="ECO:0000256" key="5">
    <source>
        <dbReference type="ARBA" id="ARBA00023015"/>
    </source>
</evidence>
<feature type="region of interest" description="Disordered" evidence="9">
    <location>
        <begin position="148"/>
        <end position="177"/>
    </location>
</feature>
<feature type="compositionally biased region" description="Low complexity" evidence="9">
    <location>
        <begin position="94"/>
        <end position="111"/>
    </location>
</feature>
<dbReference type="PROSITE" id="PS50157">
    <property type="entry name" value="ZINC_FINGER_C2H2_2"/>
    <property type="match status" value="1"/>
</dbReference>
<evidence type="ECO:0000256" key="9">
    <source>
        <dbReference type="SAM" id="MobiDB-lite"/>
    </source>
</evidence>
<dbReference type="PANTHER" id="PTHR45801">
    <property type="entry name" value="OS07G0101800 PROTEIN"/>
    <property type="match status" value="1"/>
</dbReference>
<evidence type="ECO:0000259" key="10">
    <source>
        <dbReference type="PROSITE" id="PS50157"/>
    </source>
</evidence>
<dbReference type="SMART" id="SM00355">
    <property type="entry name" value="ZnF_C2H2"/>
    <property type="match status" value="1"/>
</dbReference>
<dbReference type="InterPro" id="IPR036236">
    <property type="entry name" value="Znf_C2H2_sf"/>
</dbReference>
<evidence type="ECO:0000256" key="8">
    <source>
        <dbReference type="PROSITE-ProRule" id="PRU00042"/>
    </source>
</evidence>
<name>A0AAV7DXY1_ARIFI</name>
<evidence type="ECO:0000313" key="11">
    <source>
        <dbReference type="EMBL" id="KAG9441443.1"/>
    </source>
</evidence>
<keyword evidence="2" id="KW-0479">Metal-binding</keyword>
<dbReference type="EMBL" id="JAINDJ010000007">
    <property type="protein sequence ID" value="KAG9441443.1"/>
    <property type="molecule type" value="Genomic_DNA"/>
</dbReference>
<dbReference type="AlphaFoldDB" id="A0AAV7DXY1"/>
<dbReference type="PANTHER" id="PTHR45801:SF110">
    <property type="entry name" value="TRANSCRIPTIONAL REGULATOR SUPERMAN"/>
    <property type="match status" value="1"/>
</dbReference>
<feature type="compositionally biased region" description="Low complexity" evidence="9">
    <location>
        <begin position="148"/>
        <end position="165"/>
    </location>
</feature>
<keyword evidence="7" id="KW-0539">Nucleus</keyword>
<evidence type="ECO:0000256" key="7">
    <source>
        <dbReference type="ARBA" id="ARBA00023242"/>
    </source>
</evidence>
<dbReference type="InterPro" id="IPR052426">
    <property type="entry name" value="Plant_dev_regulator"/>
</dbReference>
<proteinExistence type="predicted"/>
<keyword evidence="12" id="KW-1185">Reference proteome</keyword>
<feature type="compositionally biased region" description="Basic residues" evidence="9">
    <location>
        <begin position="74"/>
        <end position="83"/>
    </location>
</feature>
<feature type="region of interest" description="Disordered" evidence="9">
    <location>
        <begin position="74"/>
        <end position="124"/>
    </location>
</feature>
<comment type="subcellular location">
    <subcellularLocation>
        <location evidence="1">Nucleus</location>
    </subcellularLocation>
</comment>
<dbReference type="GO" id="GO:0008270">
    <property type="term" value="F:zinc ion binding"/>
    <property type="evidence" value="ECO:0007669"/>
    <property type="project" value="UniProtKB-KW"/>
</dbReference>
<evidence type="ECO:0000256" key="6">
    <source>
        <dbReference type="ARBA" id="ARBA00023163"/>
    </source>
</evidence>
<dbReference type="InterPro" id="IPR013087">
    <property type="entry name" value="Znf_C2H2_type"/>
</dbReference>
<evidence type="ECO:0000256" key="2">
    <source>
        <dbReference type="ARBA" id="ARBA00022723"/>
    </source>
</evidence>
<gene>
    <name evidence="11" type="ORF">H6P81_017297</name>
</gene>
<keyword evidence="5" id="KW-0805">Transcription regulation</keyword>
<evidence type="ECO:0000256" key="3">
    <source>
        <dbReference type="ARBA" id="ARBA00022771"/>
    </source>
</evidence>
<dbReference type="Pfam" id="PF13912">
    <property type="entry name" value="zf-C2H2_6"/>
    <property type="match status" value="1"/>
</dbReference>
<keyword evidence="6" id="KW-0804">Transcription</keyword>
<dbReference type="Gene3D" id="3.30.160.60">
    <property type="entry name" value="Classic Zinc Finger"/>
    <property type="match status" value="1"/>
</dbReference>
<sequence length="239" mass="26359">MEGEGSYRENKVKFPWLYSQLPRYGDSSSSSSSSSSSTTTAGLICGFSWPPRSYSCSFCRREFRSAQALGGHMNVHRRDRARLRQSPPWEGQASNLNSTPYNPNPNPNLQNIHTSLSSSSPPFTEVPVPVTHRFPSWLSPPFTCVTSSSPSSSSSGEAKISEPSSTTDPPTLKEDHLRRRKAMKALFITEEMKSSAAEDEEGVDGTLLRKKEGLKLDLEIGLCSNPPDNLDLELRLGFT</sequence>